<dbReference type="Proteomes" id="UP000006322">
    <property type="component" value="Unassembled WGS sequence"/>
</dbReference>
<accession>K6YQM6</accession>
<dbReference type="AlphaFoldDB" id="K6YQM6"/>
<comment type="caution">
    <text evidence="1">The sequence shown here is derived from an EMBL/GenBank/DDBJ whole genome shotgun (WGS) entry which is preliminary data.</text>
</comment>
<evidence type="ECO:0000313" key="2">
    <source>
        <dbReference type="Proteomes" id="UP000006322"/>
    </source>
</evidence>
<dbReference type="EMBL" id="BAER01000124">
    <property type="protein sequence ID" value="GAC35039.1"/>
    <property type="molecule type" value="Genomic_DNA"/>
</dbReference>
<proteinExistence type="predicted"/>
<sequence>MIAHSFLWPQTLFSYRSALKYQRAIYDIFIADILHNDIFIADILHTTLL</sequence>
<name>K6YQM6_9ALTE</name>
<protein>
    <submittedName>
        <fullName evidence="1">Uncharacterized protein</fullName>
    </submittedName>
</protein>
<organism evidence="1 2">
    <name type="scientific">Paraglaciecola polaris LMG 21857</name>
    <dbReference type="NCBI Taxonomy" id="1129793"/>
    <lineage>
        <taxon>Bacteria</taxon>
        <taxon>Pseudomonadati</taxon>
        <taxon>Pseudomonadota</taxon>
        <taxon>Gammaproteobacteria</taxon>
        <taxon>Alteromonadales</taxon>
        <taxon>Alteromonadaceae</taxon>
        <taxon>Paraglaciecola</taxon>
    </lineage>
</organism>
<reference evidence="2" key="1">
    <citation type="journal article" date="2014" name="Environ. Microbiol.">
        <title>Comparative genomics of the marine bacterial genus Glaciecola reveals the high degree of genomic diversity and genomic characteristic for cold adaptation.</title>
        <authorList>
            <person name="Qin Q.L."/>
            <person name="Xie B.B."/>
            <person name="Yu Y."/>
            <person name="Shu Y.L."/>
            <person name="Rong J.C."/>
            <person name="Zhang Y.J."/>
            <person name="Zhao D.L."/>
            <person name="Chen X.L."/>
            <person name="Zhang X.Y."/>
            <person name="Chen B."/>
            <person name="Zhou B.C."/>
            <person name="Zhang Y.Z."/>
        </authorList>
    </citation>
    <scope>NUCLEOTIDE SEQUENCE [LARGE SCALE GENOMIC DNA]</scope>
    <source>
        <strain evidence="2">LMG 21857</strain>
    </source>
</reference>
<keyword evidence="2" id="KW-1185">Reference proteome</keyword>
<evidence type="ECO:0000313" key="1">
    <source>
        <dbReference type="EMBL" id="GAC35039.1"/>
    </source>
</evidence>
<gene>
    <name evidence="1" type="ORF">GPLA_4160</name>
</gene>